<evidence type="ECO:0000313" key="3">
    <source>
        <dbReference type="Proteomes" id="UP000071641"/>
    </source>
</evidence>
<dbReference type="AlphaFoldDB" id="A0A128F4N6"/>
<evidence type="ECO:0000256" key="1">
    <source>
        <dbReference type="SAM" id="Phobius"/>
    </source>
</evidence>
<accession>A0A128F4N6</accession>
<reference evidence="3" key="1">
    <citation type="submission" date="2016-02" db="EMBL/GenBank/DDBJ databases">
        <authorList>
            <person name="Rodrigo-Torres Lidia"/>
            <person name="Arahal R.David."/>
        </authorList>
    </citation>
    <scope>NUCLEOTIDE SEQUENCE [LARGE SCALE GENOMIC DNA]</scope>
    <source>
        <strain evidence="3">CECT 9029</strain>
    </source>
</reference>
<keyword evidence="1" id="KW-0472">Membrane</keyword>
<name>A0A128F4N6_9GAMM</name>
<dbReference type="EMBL" id="FIZX01000002">
    <property type="protein sequence ID" value="CZF81354.1"/>
    <property type="molecule type" value="Genomic_DNA"/>
</dbReference>
<evidence type="ECO:0000313" key="2">
    <source>
        <dbReference type="EMBL" id="CZF81354.1"/>
    </source>
</evidence>
<feature type="transmembrane region" description="Helical" evidence="1">
    <location>
        <begin position="76"/>
        <end position="96"/>
    </location>
</feature>
<proteinExistence type="predicted"/>
<organism evidence="2 3">
    <name type="scientific">Grimontia celer</name>
    <dbReference type="NCBI Taxonomy" id="1796497"/>
    <lineage>
        <taxon>Bacteria</taxon>
        <taxon>Pseudomonadati</taxon>
        <taxon>Pseudomonadota</taxon>
        <taxon>Gammaproteobacteria</taxon>
        <taxon>Vibrionales</taxon>
        <taxon>Vibrionaceae</taxon>
        <taxon>Grimontia</taxon>
    </lineage>
</organism>
<keyword evidence="1" id="KW-0812">Transmembrane</keyword>
<dbReference type="STRING" id="1796497.GCE9029_02555"/>
<gene>
    <name evidence="2" type="ORF">GCE9029_02555</name>
</gene>
<dbReference type="Pfam" id="PF11196">
    <property type="entry name" value="DUF2834"/>
    <property type="match status" value="1"/>
</dbReference>
<dbReference type="InterPro" id="IPR021362">
    <property type="entry name" value="DUF2834"/>
</dbReference>
<sequence>MAIIYFILAVLGALFPYAAFGVWLVENGLNVSQLLADAMANPISMMAWLDVIIAGVALVVFIVVDGKDNNVRLRGWAIAGTLTIGVAFGLPFYLFLKESDQK</sequence>
<keyword evidence="1" id="KW-1133">Transmembrane helix</keyword>
<dbReference type="RefSeq" id="WP_062663613.1">
    <property type="nucleotide sequence ID" value="NZ_FIZX01000002.1"/>
</dbReference>
<dbReference type="Proteomes" id="UP000071641">
    <property type="component" value="Unassembled WGS sequence"/>
</dbReference>
<feature type="transmembrane region" description="Helical" evidence="1">
    <location>
        <begin position="45"/>
        <end position="64"/>
    </location>
</feature>
<evidence type="ECO:0008006" key="4">
    <source>
        <dbReference type="Google" id="ProtNLM"/>
    </source>
</evidence>
<protein>
    <recommendedName>
        <fullName evidence="4">DUF2834 domain-containing protein</fullName>
    </recommendedName>
</protein>
<keyword evidence="3" id="KW-1185">Reference proteome</keyword>
<dbReference type="OrthoDB" id="2619901at2"/>